<comment type="caution">
    <text evidence="1">The sequence shown here is derived from an EMBL/GenBank/DDBJ whole genome shotgun (WGS) entry which is preliminary data.</text>
</comment>
<dbReference type="RefSeq" id="WP_149103689.1">
    <property type="nucleotide sequence ID" value="NZ_VTFT01000001.1"/>
</dbReference>
<reference evidence="1 2" key="1">
    <citation type="submission" date="2019-08" db="EMBL/GenBank/DDBJ databases">
        <title>Luteimonas viscosus sp. nov., isolated from soil of a sunflower field.</title>
        <authorList>
            <person name="Jianli Z."/>
            <person name="Ying Z."/>
        </authorList>
    </citation>
    <scope>NUCLEOTIDE SEQUENCE [LARGE SCALE GENOMIC DNA]</scope>
    <source>
        <strain evidence="1 2">XBU10</strain>
    </source>
</reference>
<evidence type="ECO:0000313" key="1">
    <source>
        <dbReference type="EMBL" id="TYT27135.1"/>
    </source>
</evidence>
<dbReference type="OrthoDB" id="8335492at2"/>
<dbReference type="SUPFAM" id="SSF52402">
    <property type="entry name" value="Adenine nucleotide alpha hydrolases-like"/>
    <property type="match status" value="1"/>
</dbReference>
<evidence type="ECO:0000313" key="2">
    <source>
        <dbReference type="Proteomes" id="UP000324973"/>
    </source>
</evidence>
<proteinExistence type="predicted"/>
<organism evidence="1 2">
    <name type="scientific">Luteimonas viscosa</name>
    <dbReference type="NCBI Taxonomy" id="1132694"/>
    <lineage>
        <taxon>Bacteria</taxon>
        <taxon>Pseudomonadati</taxon>
        <taxon>Pseudomonadota</taxon>
        <taxon>Gammaproteobacteria</taxon>
        <taxon>Lysobacterales</taxon>
        <taxon>Lysobacteraceae</taxon>
        <taxon>Luteimonas</taxon>
    </lineage>
</organism>
<dbReference type="Proteomes" id="UP000324973">
    <property type="component" value="Unassembled WGS sequence"/>
</dbReference>
<keyword evidence="2" id="KW-1185">Reference proteome</keyword>
<evidence type="ECO:0008006" key="3">
    <source>
        <dbReference type="Google" id="ProtNLM"/>
    </source>
</evidence>
<accession>A0A5D4XT22</accession>
<dbReference type="AlphaFoldDB" id="A0A5D4XT22"/>
<sequence length="592" mass="64550">MSNYLLVVSEHESASKIHRWLVRHGGQHQAEVMQLQLNEAVWLTYVSKRPASEFNPDQRMIFKGFAIDYENRSLSLGADGFSGYLKKAGSHTSQRPLEGCYLSVRWDEDAVHVSNDLFSLCPVLYTTGKAMVAVADSSMMLAELRRELGLPRELDQEAAIARSWQNAMAGQMLSQDTVVAQIKYLQVGAGLRVPLTEIEAKITRRSCYEDFSTEGATYAEGVRLAGQRMASLMGTISAISSNTARISLSGGMDSRTCLAAALASRAGREQAVFSCTNTNAGHARDFAVVESLREKFGFPAGLRGAGASDKGVFSKVKDELGLWFLSNAGIYDFLKFNPHVRVRGGAFSISGHGAELVKGNYGWRPIQAIAGNIKDPLVSAAFRAQSEGGLAAMGIDADDVYGSEWHYLGFRNAVHSGRFVPSTMMGFRPIMTRDLVALSRSSVNEWPAPSKKGQSLISDLLIYLSPSLAAHPFDDPHKNLADAIVADRSRYLGTLRADDLDEYRVFGTLNDVVNGFPQLFLGVLAARGLAYPADRAILARMVEQNYGNLGGAVRDSYGPAYEAATTKLAREESTFSEMRGDVGKFLAFELLS</sequence>
<gene>
    <name evidence="1" type="ORF">FZO89_13185</name>
</gene>
<protein>
    <recommendedName>
        <fullName evidence="3">Asparagine synthase (Glutamine-hydrolysing)</fullName>
    </recommendedName>
</protein>
<name>A0A5D4XT22_9GAMM</name>
<dbReference type="EMBL" id="VTFT01000001">
    <property type="protein sequence ID" value="TYT27135.1"/>
    <property type="molecule type" value="Genomic_DNA"/>
</dbReference>